<keyword evidence="3" id="KW-1185">Reference proteome</keyword>
<dbReference type="GeneID" id="39582336"/>
<evidence type="ECO:0000313" key="3">
    <source>
        <dbReference type="Proteomes" id="UP000272025"/>
    </source>
</evidence>
<dbReference type="RefSeq" id="XP_028471399.1">
    <property type="nucleotide sequence ID" value="XM_028613858.1"/>
</dbReference>
<feature type="compositionally biased region" description="Basic and acidic residues" evidence="1">
    <location>
        <begin position="214"/>
        <end position="224"/>
    </location>
</feature>
<protein>
    <submittedName>
        <fullName evidence="2">Uncharacterized protein</fullName>
    </submittedName>
</protein>
<proteinExistence type="predicted"/>
<evidence type="ECO:0000313" key="2">
    <source>
        <dbReference type="EMBL" id="ROT43593.1"/>
    </source>
</evidence>
<dbReference type="AlphaFoldDB" id="A0A3N2QA03"/>
<dbReference type="EMBL" id="ML119051">
    <property type="protein sequence ID" value="ROT43593.1"/>
    <property type="molecule type" value="Genomic_DNA"/>
</dbReference>
<evidence type="ECO:0000256" key="1">
    <source>
        <dbReference type="SAM" id="MobiDB-lite"/>
    </source>
</evidence>
<reference evidence="2 3" key="1">
    <citation type="journal article" date="2018" name="Mol. Ecol.">
        <title>The obligate alkalophilic soda-lake fungus Sodiomyces alkalinus has shifted to a protein diet.</title>
        <authorList>
            <person name="Grum-Grzhimaylo A.A."/>
            <person name="Falkoski D.L."/>
            <person name="van den Heuvel J."/>
            <person name="Valero-Jimenez C.A."/>
            <person name="Min B."/>
            <person name="Choi I.G."/>
            <person name="Lipzen A."/>
            <person name="Daum C.G."/>
            <person name="Aanen D.K."/>
            <person name="Tsang A."/>
            <person name="Henrissat B."/>
            <person name="Bilanenko E.N."/>
            <person name="de Vries R.P."/>
            <person name="van Kan J.A.L."/>
            <person name="Grigoriev I.V."/>
            <person name="Debets A.J.M."/>
        </authorList>
    </citation>
    <scope>NUCLEOTIDE SEQUENCE [LARGE SCALE GENOMIC DNA]</scope>
    <source>
        <strain evidence="2 3">F11</strain>
    </source>
</reference>
<accession>A0A3N2QA03</accession>
<gene>
    <name evidence="2" type="ORF">SODALDRAFT_355810</name>
</gene>
<sequence>MSKQWVMTPPGLQRLQAEIQFSVHVREGGDTYPVNLSGPRPDLASCRPTFHLPCLSNCGRNAAEVLGCLLVSPFSGSSDFLDAHRSDQKLVVATSRGNYGLKEGMIGDEETDTILISWGARQQDPYYQSATWSHDAKRVSCGVSVEFPPDTECQTLGMIGAWKETSQNIPTDSHVIAPCLLRRGKEWEIQGQDRRAALKAWSIKAAAYHPVRPTVDRPKDDRPVGCRNLHRPS</sequence>
<feature type="region of interest" description="Disordered" evidence="1">
    <location>
        <begin position="212"/>
        <end position="233"/>
    </location>
</feature>
<dbReference type="Proteomes" id="UP000272025">
    <property type="component" value="Unassembled WGS sequence"/>
</dbReference>
<organism evidence="2 3">
    <name type="scientific">Sodiomyces alkalinus (strain CBS 110278 / VKM F-3762 / F11)</name>
    <name type="common">Alkaliphilic filamentous fungus</name>
    <dbReference type="NCBI Taxonomy" id="1314773"/>
    <lineage>
        <taxon>Eukaryota</taxon>
        <taxon>Fungi</taxon>
        <taxon>Dikarya</taxon>
        <taxon>Ascomycota</taxon>
        <taxon>Pezizomycotina</taxon>
        <taxon>Sordariomycetes</taxon>
        <taxon>Hypocreomycetidae</taxon>
        <taxon>Glomerellales</taxon>
        <taxon>Plectosphaerellaceae</taxon>
        <taxon>Sodiomyces</taxon>
    </lineage>
</organism>
<name>A0A3N2QA03_SODAK</name>